<dbReference type="EMBL" id="BARV01039851">
    <property type="protein sequence ID" value="GAI48485.1"/>
    <property type="molecule type" value="Genomic_DNA"/>
</dbReference>
<proteinExistence type="predicted"/>
<evidence type="ECO:0000313" key="1">
    <source>
        <dbReference type="EMBL" id="GAI48485.1"/>
    </source>
</evidence>
<dbReference type="AlphaFoldDB" id="X1QBV8"/>
<sequence length="54" mass="6008">MVFDFVRPICSQEKLEILQRMPANVRFVVDVEADRYAAAGSVAAFGLLAYSTIK</sequence>
<accession>X1QBV8</accession>
<comment type="caution">
    <text evidence="1">The sequence shown here is derived from an EMBL/GenBank/DDBJ whole genome shotgun (WGS) entry which is preliminary data.</text>
</comment>
<reference evidence="1" key="1">
    <citation type="journal article" date="2014" name="Front. Microbiol.">
        <title>High frequency of phylogenetically diverse reductive dehalogenase-homologous genes in deep subseafloor sedimentary metagenomes.</title>
        <authorList>
            <person name="Kawai M."/>
            <person name="Futagami T."/>
            <person name="Toyoda A."/>
            <person name="Takaki Y."/>
            <person name="Nishi S."/>
            <person name="Hori S."/>
            <person name="Arai W."/>
            <person name="Tsubouchi T."/>
            <person name="Morono Y."/>
            <person name="Uchiyama I."/>
            <person name="Ito T."/>
            <person name="Fujiyama A."/>
            <person name="Inagaki F."/>
            <person name="Takami H."/>
        </authorList>
    </citation>
    <scope>NUCLEOTIDE SEQUENCE</scope>
    <source>
        <strain evidence="1">Expedition CK06-06</strain>
    </source>
</reference>
<protein>
    <submittedName>
        <fullName evidence="1">Uncharacterized protein</fullName>
    </submittedName>
</protein>
<gene>
    <name evidence="1" type="ORF">S06H3_60944</name>
</gene>
<name>X1QBV8_9ZZZZ</name>
<organism evidence="1">
    <name type="scientific">marine sediment metagenome</name>
    <dbReference type="NCBI Taxonomy" id="412755"/>
    <lineage>
        <taxon>unclassified sequences</taxon>
        <taxon>metagenomes</taxon>
        <taxon>ecological metagenomes</taxon>
    </lineage>
</organism>